<comment type="caution">
    <text evidence="2">The sequence shown here is derived from an EMBL/GenBank/DDBJ whole genome shotgun (WGS) entry which is preliminary data.</text>
</comment>
<accession>A0A836HN72</accession>
<dbReference type="KEGG" id="lmat:92517695"/>
<dbReference type="RefSeq" id="XP_067180396.1">
    <property type="nucleotide sequence ID" value="XM_067325183.1"/>
</dbReference>
<dbReference type="OrthoDB" id="260710at2759"/>
<evidence type="ECO:0000313" key="3">
    <source>
        <dbReference type="Proteomes" id="UP000673552"/>
    </source>
</evidence>
<reference evidence="3" key="2">
    <citation type="journal article" date="2021" name="Sci. Data">
        <title>Chromosome-scale genome sequencing, assembly and annotation of six genomes from subfamily Leishmaniinae.</title>
        <authorList>
            <person name="Almutairi H."/>
            <person name="Urbaniak M.D."/>
            <person name="Bates M.D."/>
            <person name="Jariyapan N."/>
            <person name="Kwakye-Nuako G."/>
            <person name="Thomaz Soccol V."/>
            <person name="Al-Salem W.S."/>
            <person name="Dillon R.J."/>
            <person name="Bates P.A."/>
            <person name="Gatherer D."/>
        </authorList>
    </citation>
    <scope>NUCLEOTIDE SEQUENCE [LARGE SCALE GENOMIC DNA]</scope>
</reference>
<feature type="region of interest" description="Disordered" evidence="1">
    <location>
        <begin position="312"/>
        <end position="333"/>
    </location>
</feature>
<protein>
    <submittedName>
        <fullName evidence="2">Uncharacterized protein</fullName>
    </submittedName>
</protein>
<name>A0A836HN72_9TRYP</name>
<dbReference type="GeneID" id="92517695"/>
<feature type="region of interest" description="Disordered" evidence="1">
    <location>
        <begin position="223"/>
        <end position="257"/>
    </location>
</feature>
<proteinExistence type="predicted"/>
<evidence type="ECO:0000313" key="2">
    <source>
        <dbReference type="EMBL" id="KAG5484458.1"/>
    </source>
</evidence>
<dbReference type="EMBL" id="JAFEUZ010000012">
    <property type="protein sequence ID" value="KAG5484458.1"/>
    <property type="molecule type" value="Genomic_DNA"/>
</dbReference>
<reference evidence="3" key="1">
    <citation type="journal article" date="2021" name="Microbiol. Resour. Announc.">
        <title>LGAAP: Leishmaniinae Genome Assembly and Annotation Pipeline.</title>
        <authorList>
            <person name="Almutairi H."/>
            <person name="Urbaniak M.D."/>
            <person name="Bates M.D."/>
            <person name="Jariyapan N."/>
            <person name="Kwakye-Nuako G."/>
            <person name="Thomaz-Soccol V."/>
            <person name="Al-Salem W.S."/>
            <person name="Dillon R.J."/>
            <person name="Bates P.A."/>
            <person name="Gatherer D."/>
        </authorList>
    </citation>
    <scope>NUCLEOTIDE SEQUENCE [LARGE SCALE GENOMIC DNA]</scope>
</reference>
<keyword evidence="3" id="KW-1185">Reference proteome</keyword>
<evidence type="ECO:0000256" key="1">
    <source>
        <dbReference type="SAM" id="MobiDB-lite"/>
    </source>
</evidence>
<dbReference type="AlphaFoldDB" id="A0A836HN72"/>
<gene>
    <name evidence="2" type="ORF">LSCM1_07827</name>
</gene>
<dbReference type="Proteomes" id="UP000673552">
    <property type="component" value="Unassembled WGS sequence"/>
</dbReference>
<organism evidence="2 3">
    <name type="scientific">Leishmania martiniquensis</name>
    <dbReference type="NCBI Taxonomy" id="1580590"/>
    <lineage>
        <taxon>Eukaryota</taxon>
        <taxon>Discoba</taxon>
        <taxon>Euglenozoa</taxon>
        <taxon>Kinetoplastea</taxon>
        <taxon>Metakinetoplastina</taxon>
        <taxon>Trypanosomatida</taxon>
        <taxon>Trypanosomatidae</taxon>
        <taxon>Leishmaniinae</taxon>
        <taxon>Leishmania</taxon>
    </lineage>
</organism>
<sequence>MQAWSRTFAPSAFDEPGGSRRNAFALSRAAAARIIQAWVRRRREQKFAHRLLLCLHVMKIARSPDAACGVESVSPPASSTLRSAASSLSCPIECGESDDERLFAWLYETVVAYELALQLENNTRRLFADELLATNDEAREASQTTRHVLRQRRPALRSLPLSFEMMEPAVADRGSAPQLPADSTMTAAERLQTYLSPELFAWWRTSAGSSTVGAEVAAAASPHTTATAGNAGPQAPIPLQREKSNAHMDAASQSDESETVYIELDDQEEEMGSNEAALNAAYARERELADRAAFFTAQQATMAGCPPDFAARDSGQSADVPMANAPSTSLPESNDISLVVQPVLGGVAQRRCGGTHEHREAEPSVATSSVVVEGSLQVGAEATASMCAVCELSGVVAKPRIGGNNAAEWQEDELHRCGACHALVHSHCASPGTTTAFYFCCSHCASSGGVAPTGDAG</sequence>